<sequence>MEVKRGTIVTVAIQGDFGKGRPALVVQSDLFANHASVTVLLMSSDLVDAPILRINVEPSLQNGLNLNSQIQIDKMFTVRTEKTGNVIGELEDNTMISVNRAMLVFLGLA</sequence>
<dbReference type="InterPro" id="IPR011067">
    <property type="entry name" value="Plasmid_toxin/cell-grow_inhib"/>
</dbReference>
<name>A0A158KYX3_9BURK</name>
<dbReference type="Pfam" id="PF02452">
    <property type="entry name" value="PemK_toxin"/>
    <property type="match status" value="1"/>
</dbReference>
<dbReference type="GO" id="GO:0003677">
    <property type="term" value="F:DNA binding"/>
    <property type="evidence" value="ECO:0007669"/>
    <property type="project" value="InterPro"/>
</dbReference>
<dbReference type="AlphaFoldDB" id="A0A158KYX3"/>
<gene>
    <name evidence="1" type="ORF">AWB68_07999</name>
</gene>
<dbReference type="SUPFAM" id="SSF50118">
    <property type="entry name" value="Cell growth inhibitor/plasmid maintenance toxic component"/>
    <property type="match status" value="1"/>
</dbReference>
<dbReference type="InterPro" id="IPR003477">
    <property type="entry name" value="PemK-like"/>
</dbReference>
<evidence type="ECO:0000313" key="2">
    <source>
        <dbReference type="Proteomes" id="UP000054770"/>
    </source>
</evidence>
<dbReference type="GO" id="GO:0016075">
    <property type="term" value="P:rRNA catabolic process"/>
    <property type="evidence" value="ECO:0007669"/>
    <property type="project" value="TreeGrafter"/>
</dbReference>
<dbReference type="PANTHER" id="PTHR33988">
    <property type="entry name" value="ENDORIBONUCLEASE MAZF-RELATED"/>
    <property type="match status" value="1"/>
</dbReference>
<dbReference type="GO" id="GO:0006402">
    <property type="term" value="P:mRNA catabolic process"/>
    <property type="evidence" value="ECO:0007669"/>
    <property type="project" value="TreeGrafter"/>
</dbReference>
<comment type="caution">
    <text evidence="1">The sequence shown here is derived from an EMBL/GenBank/DDBJ whole genome shotgun (WGS) entry which is preliminary data.</text>
</comment>
<accession>A0A158KYX3</accession>
<dbReference type="GO" id="GO:0004521">
    <property type="term" value="F:RNA endonuclease activity"/>
    <property type="evidence" value="ECO:0007669"/>
    <property type="project" value="TreeGrafter"/>
</dbReference>
<protein>
    <submittedName>
        <fullName evidence="1">Growth inhibitor PemK</fullName>
    </submittedName>
</protein>
<keyword evidence="2" id="KW-1185">Reference proteome</keyword>
<evidence type="ECO:0000313" key="1">
    <source>
        <dbReference type="EMBL" id="SAL86356.1"/>
    </source>
</evidence>
<dbReference type="Proteomes" id="UP000054770">
    <property type="component" value="Unassembled WGS sequence"/>
</dbReference>
<proteinExistence type="predicted"/>
<reference evidence="1" key="1">
    <citation type="submission" date="2016-01" db="EMBL/GenBank/DDBJ databases">
        <authorList>
            <person name="Peeters C."/>
        </authorList>
    </citation>
    <scope>NUCLEOTIDE SEQUENCE [LARGE SCALE GENOMIC DNA]</scope>
    <source>
        <strain evidence="1">LMG 22940</strain>
    </source>
</reference>
<organism evidence="1 2">
    <name type="scientific">Caballeronia choica</name>
    <dbReference type="NCBI Taxonomy" id="326476"/>
    <lineage>
        <taxon>Bacteria</taxon>
        <taxon>Pseudomonadati</taxon>
        <taxon>Pseudomonadota</taxon>
        <taxon>Betaproteobacteria</taxon>
        <taxon>Burkholderiales</taxon>
        <taxon>Burkholderiaceae</taxon>
        <taxon>Caballeronia</taxon>
    </lineage>
</organism>
<dbReference type="EMBL" id="FCON02000225">
    <property type="protein sequence ID" value="SAL86356.1"/>
    <property type="molecule type" value="Genomic_DNA"/>
</dbReference>
<dbReference type="Gene3D" id="2.30.30.110">
    <property type="match status" value="1"/>
</dbReference>